<keyword evidence="1" id="KW-0645">Protease</keyword>
<keyword evidence="1" id="KW-0378">Hydrolase</keyword>
<proteinExistence type="inferred from homology"/>
<dbReference type="RefSeq" id="WP_092361770.1">
    <property type="nucleotide sequence ID" value="NZ_FOIM01000005.1"/>
</dbReference>
<keyword evidence="2" id="KW-0175">Coiled coil</keyword>
<feature type="coiled-coil region" evidence="2">
    <location>
        <begin position="364"/>
        <end position="395"/>
    </location>
</feature>
<keyword evidence="1" id="KW-0224">Dipeptidase</keyword>
<evidence type="ECO:0000256" key="1">
    <source>
        <dbReference type="RuleBase" id="RU364089"/>
    </source>
</evidence>
<dbReference type="AlphaFoldDB" id="A0A1I0DZX5"/>
<dbReference type="STRING" id="460384.SAMN05216313_105137"/>
<dbReference type="GeneID" id="93276478"/>
<accession>A0A1I0DZX5</accession>
<dbReference type="GO" id="GO:0006508">
    <property type="term" value="P:proteolysis"/>
    <property type="evidence" value="ECO:0007669"/>
    <property type="project" value="UniProtKB-KW"/>
</dbReference>
<evidence type="ECO:0000256" key="2">
    <source>
        <dbReference type="SAM" id="Coils"/>
    </source>
</evidence>
<keyword evidence="4" id="KW-1185">Reference proteome</keyword>
<dbReference type="GO" id="GO:0016805">
    <property type="term" value="F:dipeptidase activity"/>
    <property type="evidence" value="ECO:0007669"/>
    <property type="project" value="UniProtKB-KW"/>
</dbReference>
<dbReference type="EMBL" id="FOIM01000005">
    <property type="protein sequence ID" value="SET37438.1"/>
    <property type="molecule type" value="Genomic_DNA"/>
</dbReference>
<organism evidence="3 4">
    <name type="scientific">Enterocloster lavalensis</name>
    <dbReference type="NCBI Taxonomy" id="460384"/>
    <lineage>
        <taxon>Bacteria</taxon>
        <taxon>Bacillati</taxon>
        <taxon>Bacillota</taxon>
        <taxon>Clostridia</taxon>
        <taxon>Lachnospirales</taxon>
        <taxon>Lachnospiraceae</taxon>
        <taxon>Enterocloster</taxon>
    </lineage>
</organism>
<dbReference type="PANTHER" id="PTHR12994:SF17">
    <property type="entry name" value="LD30995P"/>
    <property type="match status" value="1"/>
</dbReference>
<reference evidence="4" key="1">
    <citation type="submission" date="2016-10" db="EMBL/GenBank/DDBJ databases">
        <authorList>
            <person name="Varghese N."/>
            <person name="Submissions S."/>
        </authorList>
    </citation>
    <scope>NUCLEOTIDE SEQUENCE [LARGE SCALE GENOMIC DNA]</scope>
    <source>
        <strain evidence="4">NLAE-zl-G277</strain>
    </source>
</reference>
<dbReference type="Gene3D" id="3.60.60.10">
    <property type="entry name" value="Penicillin V Acylase, Chain A"/>
    <property type="match status" value="1"/>
</dbReference>
<evidence type="ECO:0000313" key="4">
    <source>
        <dbReference type="Proteomes" id="UP000198508"/>
    </source>
</evidence>
<dbReference type="EC" id="3.4.-.-" evidence="1"/>
<evidence type="ECO:0000313" key="3">
    <source>
        <dbReference type="EMBL" id="SET37438.1"/>
    </source>
</evidence>
<protein>
    <recommendedName>
        <fullName evidence="1">Dipeptidase</fullName>
        <ecNumber evidence="1">3.4.-.-</ecNumber>
    </recommendedName>
</protein>
<comment type="catalytic activity">
    <reaction evidence="1">
        <text>an L-aminoacyl-L-amino acid + H2O = 2 an L-alpha-amino acid</text>
        <dbReference type="Rhea" id="RHEA:48940"/>
        <dbReference type="ChEBI" id="CHEBI:15377"/>
        <dbReference type="ChEBI" id="CHEBI:59869"/>
        <dbReference type="ChEBI" id="CHEBI:77460"/>
    </reaction>
</comment>
<name>A0A1I0DZX5_9FIRM</name>
<dbReference type="Pfam" id="PF03577">
    <property type="entry name" value="Peptidase_C69"/>
    <property type="match status" value="1"/>
</dbReference>
<comment type="similarity">
    <text evidence="1">Belongs to the peptidase C69 family.</text>
</comment>
<dbReference type="Proteomes" id="UP000198508">
    <property type="component" value="Unassembled WGS sequence"/>
</dbReference>
<gene>
    <name evidence="3" type="ORF">SAMN05216313_105137</name>
</gene>
<dbReference type="InterPro" id="IPR005322">
    <property type="entry name" value="Peptidase_C69"/>
</dbReference>
<dbReference type="GO" id="GO:0070004">
    <property type="term" value="F:cysteine-type exopeptidase activity"/>
    <property type="evidence" value="ECO:0007669"/>
    <property type="project" value="InterPro"/>
</dbReference>
<sequence length="457" mass="51489">MLSCDTLAVTARFCAQGSNTMAKNSDRPLGEAQPLIWFPPQDHGDGEMVECTYISIPQAAHTYGVLGSRPYWIWGFEMGVNERGVAIGNEAQGSRDESGEMQTGLLGMDLLRLGLERGATAREAVEVITGLLEQYGQRGNASRLFERRYENSYMVMDPDEIWVLETAGRRWIARQIHTYGAISNCYSIEREFDLCSGDLEQHARENGWLSPREPFNFAKAYTLPAPRQTNSVTRWRRLNRLLEGGEPQSILGIRRMMRDHYEDGLLKPRFGAAYGTFPTICMHAMTWDACQTTASMQVFYHDILGPMARHAMSLPCCSVYLPVYLTGWLPACMEAGGEQFEETSLWWLLERLAMAVSADYERFAPAVQREAAELEEQLDREAKQAEAQAAALMEQGENGSAAAVLNRMMESAAERAKAFAQRHFEAVRSQLERDGGVLGPRREFLEDYCRRTGMELV</sequence>
<dbReference type="PANTHER" id="PTHR12994">
    <property type="entry name" value="SECERNIN"/>
    <property type="match status" value="1"/>
</dbReference>